<evidence type="ECO:0000313" key="7">
    <source>
        <dbReference type="Proteomes" id="UP001157126"/>
    </source>
</evidence>
<dbReference type="PIRSF" id="PIRSF006181">
    <property type="entry name" value="EbsC_YbaK"/>
    <property type="match status" value="1"/>
</dbReference>
<keyword evidence="2 4" id="KW-0648">Protein biosynthesis</keyword>
<dbReference type="CDD" id="cd00002">
    <property type="entry name" value="YbaK_deacylase"/>
    <property type="match status" value="1"/>
</dbReference>
<comment type="caution">
    <text evidence="6">The sequence shown here is derived from an EMBL/GenBank/DDBJ whole genome shotgun (WGS) entry which is preliminary data.</text>
</comment>
<evidence type="ECO:0000256" key="1">
    <source>
        <dbReference type="ARBA" id="ARBA00009798"/>
    </source>
</evidence>
<dbReference type="InterPro" id="IPR036754">
    <property type="entry name" value="YbaK/aa-tRNA-synt-asso_dom_sf"/>
</dbReference>
<dbReference type="RefSeq" id="WP_348536135.1">
    <property type="nucleotide sequence ID" value="NZ_BSUO01000001.1"/>
</dbReference>
<dbReference type="EC" id="4.2.-.-" evidence="4"/>
<dbReference type="EMBL" id="BSUO01000001">
    <property type="protein sequence ID" value="GMA39585.1"/>
    <property type="molecule type" value="Genomic_DNA"/>
</dbReference>
<dbReference type="PANTHER" id="PTHR30411:SF0">
    <property type="entry name" value="CYS-TRNA(PRO)_CYS-TRNA(CYS) DEACYLASE YBAK"/>
    <property type="match status" value="1"/>
</dbReference>
<evidence type="ECO:0000256" key="2">
    <source>
        <dbReference type="ARBA" id="ARBA00022917"/>
    </source>
</evidence>
<evidence type="ECO:0000259" key="5">
    <source>
        <dbReference type="Pfam" id="PF04073"/>
    </source>
</evidence>
<dbReference type="InterPro" id="IPR007214">
    <property type="entry name" value="YbaK/aa-tRNA-synth-assoc-dom"/>
</dbReference>
<dbReference type="Pfam" id="PF04073">
    <property type="entry name" value="tRNA_edit"/>
    <property type="match status" value="1"/>
</dbReference>
<name>A0ABQ6IQG8_9MICO</name>
<gene>
    <name evidence="6" type="ORF">GCM10025883_16300</name>
</gene>
<evidence type="ECO:0000256" key="4">
    <source>
        <dbReference type="PIRNR" id="PIRNR006181"/>
    </source>
</evidence>
<evidence type="ECO:0000313" key="6">
    <source>
        <dbReference type="EMBL" id="GMA39585.1"/>
    </source>
</evidence>
<dbReference type="InterPro" id="IPR004369">
    <property type="entry name" value="Prolyl-tRNA_editing_YbaK/EbsC"/>
</dbReference>
<protein>
    <recommendedName>
        <fullName evidence="4">Cys-tRNA(Pro)/Cys-tRNA(Cys) deacylase</fullName>
        <ecNumber evidence="4">4.2.-.-</ecNumber>
    </recommendedName>
</protein>
<sequence length="152" mass="15549">MARRRSEQRGGATPAVVRLSEAGVWFTEHHYVHDASATSFGLEAAAELGVEPARVFKTLVVSAEKGLGVAILPVDRQLDLKAAGAALGVKKVALADPEAAQRATGYVVGGISPLGQRTPSPTVLDGSALAHPTIFVSGGAAASTWNSPPPTS</sequence>
<organism evidence="6 7">
    <name type="scientific">Mobilicoccus caccae</name>
    <dbReference type="NCBI Taxonomy" id="1859295"/>
    <lineage>
        <taxon>Bacteria</taxon>
        <taxon>Bacillati</taxon>
        <taxon>Actinomycetota</taxon>
        <taxon>Actinomycetes</taxon>
        <taxon>Micrococcales</taxon>
        <taxon>Dermatophilaceae</taxon>
        <taxon>Mobilicoccus</taxon>
    </lineage>
</organism>
<proteinExistence type="inferred from homology"/>
<dbReference type="Gene3D" id="3.90.960.10">
    <property type="entry name" value="YbaK/aminoacyl-tRNA synthetase-associated domain"/>
    <property type="match status" value="1"/>
</dbReference>
<feature type="domain" description="YbaK/aminoacyl-tRNA synthetase-associated" evidence="5">
    <location>
        <begin position="43"/>
        <end position="143"/>
    </location>
</feature>
<dbReference type="Proteomes" id="UP001157126">
    <property type="component" value="Unassembled WGS sequence"/>
</dbReference>
<comment type="similarity">
    <text evidence="1 4">Belongs to the prolyl-tRNA editing family. YbaK/EbsC subfamily.</text>
</comment>
<dbReference type="PANTHER" id="PTHR30411">
    <property type="entry name" value="CYTOPLASMIC PROTEIN"/>
    <property type="match status" value="1"/>
</dbReference>
<keyword evidence="3 4" id="KW-0456">Lyase</keyword>
<evidence type="ECO:0000256" key="3">
    <source>
        <dbReference type="ARBA" id="ARBA00023239"/>
    </source>
</evidence>
<dbReference type="SUPFAM" id="SSF55826">
    <property type="entry name" value="YbaK/ProRS associated domain"/>
    <property type="match status" value="1"/>
</dbReference>
<reference evidence="7" key="1">
    <citation type="journal article" date="2019" name="Int. J. Syst. Evol. Microbiol.">
        <title>The Global Catalogue of Microorganisms (GCM) 10K type strain sequencing project: providing services to taxonomists for standard genome sequencing and annotation.</title>
        <authorList>
            <consortium name="The Broad Institute Genomics Platform"/>
            <consortium name="The Broad Institute Genome Sequencing Center for Infectious Disease"/>
            <person name="Wu L."/>
            <person name="Ma J."/>
        </authorList>
    </citation>
    <scope>NUCLEOTIDE SEQUENCE [LARGE SCALE GENOMIC DNA]</scope>
    <source>
        <strain evidence="7">NBRC 113072</strain>
    </source>
</reference>
<accession>A0ABQ6IQG8</accession>
<keyword evidence="7" id="KW-1185">Reference proteome</keyword>